<keyword evidence="11" id="KW-1185">Reference proteome</keyword>
<dbReference type="GO" id="GO:0042720">
    <property type="term" value="C:mitochondrial inner membrane peptidase complex"/>
    <property type="evidence" value="ECO:0007669"/>
    <property type="project" value="TreeGrafter"/>
</dbReference>
<dbReference type="Pfam" id="PF10502">
    <property type="entry name" value="Peptidase_S26"/>
    <property type="match status" value="2"/>
</dbReference>
<dbReference type="Proteomes" id="UP000298327">
    <property type="component" value="Unassembled WGS sequence"/>
</dbReference>
<dbReference type="EMBL" id="SEOQ01000381">
    <property type="protein sequence ID" value="TFY64212.1"/>
    <property type="molecule type" value="Genomic_DNA"/>
</dbReference>
<feature type="domain" description="Peptidase S26" evidence="9">
    <location>
        <begin position="112"/>
        <end position="195"/>
    </location>
</feature>
<evidence type="ECO:0000256" key="7">
    <source>
        <dbReference type="PIRSR" id="PIRSR600223-1"/>
    </source>
</evidence>
<dbReference type="InterPro" id="IPR019758">
    <property type="entry name" value="Pept_S26A_signal_pept_1_CS"/>
</dbReference>
<accession>A0A4Y9YPY0</accession>
<dbReference type="PROSITE" id="PS00760">
    <property type="entry name" value="SPASE_I_2"/>
    <property type="match status" value="1"/>
</dbReference>
<dbReference type="PROSITE" id="PS00761">
    <property type="entry name" value="SPASE_I_3"/>
    <property type="match status" value="1"/>
</dbReference>
<feature type="active site" evidence="7">
    <location>
        <position position="182"/>
    </location>
</feature>
<evidence type="ECO:0000256" key="6">
    <source>
        <dbReference type="ARBA" id="ARBA00038445"/>
    </source>
</evidence>
<keyword evidence="5" id="KW-0472">Membrane</keyword>
<dbReference type="InterPro" id="IPR052064">
    <property type="entry name" value="Mito_IMP1_subunit"/>
</dbReference>
<keyword evidence="3" id="KW-0378">Hydrolase</keyword>
<comment type="subcellular location">
    <subcellularLocation>
        <location evidence="1">Mitochondrion inner membrane</location>
    </subcellularLocation>
</comment>
<feature type="signal peptide" evidence="8">
    <location>
        <begin position="1"/>
        <end position="20"/>
    </location>
</feature>
<gene>
    <name evidence="10" type="ORF">EVG20_g6030</name>
</gene>
<keyword evidence="8" id="KW-0732">Signal</keyword>
<protein>
    <recommendedName>
        <fullName evidence="9">Peptidase S26 domain-containing protein</fullName>
    </recommendedName>
</protein>
<dbReference type="PANTHER" id="PTHR12383:SF16">
    <property type="entry name" value="MITOCHONDRIAL INNER MEMBRANE PROTEASE SUBUNIT 1"/>
    <property type="match status" value="1"/>
</dbReference>
<dbReference type="CDD" id="cd06530">
    <property type="entry name" value="S26_SPase_I"/>
    <property type="match status" value="1"/>
</dbReference>
<feature type="active site" evidence="7">
    <location>
        <position position="136"/>
    </location>
</feature>
<evidence type="ECO:0000256" key="1">
    <source>
        <dbReference type="ARBA" id="ARBA00004273"/>
    </source>
</evidence>
<reference evidence="10 11" key="1">
    <citation type="submission" date="2019-02" db="EMBL/GenBank/DDBJ databases">
        <title>Genome sequencing of the rare red list fungi Dentipellis fragilis.</title>
        <authorList>
            <person name="Buettner E."/>
            <person name="Kellner H."/>
        </authorList>
    </citation>
    <scope>NUCLEOTIDE SEQUENCE [LARGE SCALE GENOMIC DNA]</scope>
    <source>
        <strain evidence="10 11">DSM 105465</strain>
    </source>
</reference>
<evidence type="ECO:0000256" key="8">
    <source>
        <dbReference type="SAM" id="SignalP"/>
    </source>
</evidence>
<dbReference type="GO" id="GO:0004252">
    <property type="term" value="F:serine-type endopeptidase activity"/>
    <property type="evidence" value="ECO:0007669"/>
    <property type="project" value="InterPro"/>
</dbReference>
<evidence type="ECO:0000313" key="10">
    <source>
        <dbReference type="EMBL" id="TFY64212.1"/>
    </source>
</evidence>
<dbReference type="AlphaFoldDB" id="A0A4Y9YPY0"/>
<dbReference type="GO" id="GO:0006465">
    <property type="term" value="P:signal peptide processing"/>
    <property type="evidence" value="ECO:0007669"/>
    <property type="project" value="InterPro"/>
</dbReference>
<keyword evidence="4" id="KW-0496">Mitochondrion</keyword>
<evidence type="ECO:0000256" key="2">
    <source>
        <dbReference type="ARBA" id="ARBA00022792"/>
    </source>
</evidence>
<dbReference type="SUPFAM" id="SSF51306">
    <property type="entry name" value="LexA/Signal peptidase"/>
    <property type="match status" value="1"/>
</dbReference>
<name>A0A4Y9YPY0_9AGAM</name>
<evidence type="ECO:0000256" key="4">
    <source>
        <dbReference type="ARBA" id="ARBA00023128"/>
    </source>
</evidence>
<evidence type="ECO:0000259" key="9">
    <source>
        <dbReference type="Pfam" id="PF10502"/>
    </source>
</evidence>
<keyword evidence="2" id="KW-0999">Mitochondrion inner membrane</keyword>
<comment type="similarity">
    <text evidence="6">Belongs to the peptidase S26 family. IMP1 subfamily.</text>
</comment>
<sequence>MQKFELRSWLLEILSTIASCTLSYNSATVPPRDAPAVDGPLTYVVSVLCQCRAQSNLGTKFLDYDPDSLRHRPSIPRFMQKIASFGQHALNRTRAWLRRGGARHAALRTLHVVNAICATHLFVEYVGSVHWVHGPSMVPTMAEKGEMVIENRLSFRLNPNGLQRGDLITFTSPLSADRTVCKRVLGLPGDIVCVDPTGEYAPSTEHTIVPKGHIWVIGDNAAISRDSRTYGPVPISLVRGTLVARIYPFKDRTIFGKNVTVLE</sequence>
<dbReference type="InterPro" id="IPR019757">
    <property type="entry name" value="Pept_S26A_signal_pept_1_Lys-AS"/>
</dbReference>
<dbReference type="STRING" id="205917.A0A4Y9YPY0"/>
<dbReference type="GO" id="GO:0006627">
    <property type="term" value="P:protein processing involved in protein targeting to mitochondrion"/>
    <property type="evidence" value="ECO:0007669"/>
    <property type="project" value="TreeGrafter"/>
</dbReference>
<feature type="domain" description="Peptidase S26" evidence="9">
    <location>
        <begin position="200"/>
        <end position="246"/>
    </location>
</feature>
<organism evidence="10 11">
    <name type="scientific">Dentipellis fragilis</name>
    <dbReference type="NCBI Taxonomy" id="205917"/>
    <lineage>
        <taxon>Eukaryota</taxon>
        <taxon>Fungi</taxon>
        <taxon>Dikarya</taxon>
        <taxon>Basidiomycota</taxon>
        <taxon>Agaricomycotina</taxon>
        <taxon>Agaricomycetes</taxon>
        <taxon>Russulales</taxon>
        <taxon>Hericiaceae</taxon>
        <taxon>Dentipellis</taxon>
    </lineage>
</organism>
<dbReference type="Gene3D" id="2.10.109.10">
    <property type="entry name" value="Umud Fragment, subunit A"/>
    <property type="match status" value="1"/>
</dbReference>
<evidence type="ECO:0000313" key="11">
    <source>
        <dbReference type="Proteomes" id="UP000298327"/>
    </source>
</evidence>
<dbReference type="InterPro" id="IPR036286">
    <property type="entry name" value="LexA/Signal_pep-like_sf"/>
</dbReference>
<evidence type="ECO:0000256" key="5">
    <source>
        <dbReference type="ARBA" id="ARBA00023136"/>
    </source>
</evidence>
<dbReference type="PANTHER" id="PTHR12383">
    <property type="entry name" value="PROTEASE FAMILY S26 MITOCHONDRIAL INNER MEMBRANE PROTEASE-RELATED"/>
    <property type="match status" value="1"/>
</dbReference>
<feature type="chain" id="PRO_5021488325" description="Peptidase S26 domain-containing protein" evidence="8">
    <location>
        <begin position="21"/>
        <end position="263"/>
    </location>
</feature>
<dbReference type="InterPro" id="IPR019533">
    <property type="entry name" value="Peptidase_S26"/>
</dbReference>
<comment type="caution">
    <text evidence="10">The sequence shown here is derived from an EMBL/GenBank/DDBJ whole genome shotgun (WGS) entry which is preliminary data.</text>
</comment>
<dbReference type="OrthoDB" id="308440at2759"/>
<evidence type="ECO:0000256" key="3">
    <source>
        <dbReference type="ARBA" id="ARBA00022801"/>
    </source>
</evidence>
<dbReference type="PRINTS" id="PR00727">
    <property type="entry name" value="LEADERPTASE"/>
</dbReference>
<proteinExistence type="inferred from homology"/>
<dbReference type="InterPro" id="IPR000223">
    <property type="entry name" value="Pept_S26A_signal_pept_1"/>
</dbReference>